<reference evidence="2 3" key="1">
    <citation type="journal article" date="2019" name="New Phytol.">
        <title>Comparative genomics reveals unique wood-decay strategies and fruiting body development in the Schizophyllaceae.</title>
        <authorList>
            <person name="Almasi E."/>
            <person name="Sahu N."/>
            <person name="Krizsan K."/>
            <person name="Balint B."/>
            <person name="Kovacs G.M."/>
            <person name="Kiss B."/>
            <person name="Cseklye J."/>
            <person name="Drula E."/>
            <person name="Henrissat B."/>
            <person name="Nagy I."/>
            <person name="Chovatia M."/>
            <person name="Adam C."/>
            <person name="LaButti K."/>
            <person name="Lipzen A."/>
            <person name="Riley R."/>
            <person name="Grigoriev I.V."/>
            <person name="Nagy L.G."/>
        </authorList>
    </citation>
    <scope>NUCLEOTIDE SEQUENCE [LARGE SCALE GENOMIC DNA]</scope>
    <source>
        <strain evidence="2 3">NL-1724</strain>
    </source>
</reference>
<dbReference type="AlphaFoldDB" id="A0A550CBL6"/>
<dbReference type="Proteomes" id="UP000320762">
    <property type="component" value="Unassembled WGS sequence"/>
</dbReference>
<keyword evidence="3" id="KW-1185">Reference proteome</keyword>
<evidence type="ECO:0000313" key="3">
    <source>
        <dbReference type="Proteomes" id="UP000320762"/>
    </source>
</evidence>
<organism evidence="2 3">
    <name type="scientific">Schizophyllum amplum</name>
    <dbReference type="NCBI Taxonomy" id="97359"/>
    <lineage>
        <taxon>Eukaryota</taxon>
        <taxon>Fungi</taxon>
        <taxon>Dikarya</taxon>
        <taxon>Basidiomycota</taxon>
        <taxon>Agaricomycotina</taxon>
        <taxon>Agaricomycetes</taxon>
        <taxon>Agaricomycetidae</taxon>
        <taxon>Agaricales</taxon>
        <taxon>Schizophyllaceae</taxon>
        <taxon>Schizophyllum</taxon>
    </lineage>
</organism>
<protein>
    <recommendedName>
        <fullName evidence="1">Helitron helicase-like domain-containing protein</fullName>
    </recommendedName>
</protein>
<dbReference type="STRING" id="97359.A0A550CBL6"/>
<gene>
    <name evidence="2" type="ORF">BD626DRAFT_404399</name>
</gene>
<evidence type="ECO:0000313" key="2">
    <source>
        <dbReference type="EMBL" id="TRM62201.1"/>
    </source>
</evidence>
<proteinExistence type="predicted"/>
<sequence length="295" mass="33047">MGVSDPEGARLAGRTFTASALRSLLPHASSRPDLVIHRSSAASPEYNNPNLFPGMFPTLFPNGYGGFEDPQRVIPISMEKQAEYFLDVDHHAFGKHHAFIFVVLNILQRRKSHLHSHFTVNRTSFEAVATELASIPVENIIKVANHLEHEGKVNELDDNGRRVLLLLDKVRSVSAKVPGSEASKIAIRNDIRNYFGFFGMPFLYFTFNPSPVHSPIFQVMFGDETVDLSTRYPSLVPGPERARRLAADPIAAADFFEFSYRTLFTHLFGWDYDHHESTPTGGILGRVKAFYGTSE</sequence>
<dbReference type="EMBL" id="VDMD01000013">
    <property type="protein sequence ID" value="TRM62201.1"/>
    <property type="molecule type" value="Genomic_DNA"/>
</dbReference>
<dbReference type="OrthoDB" id="432234at2759"/>
<comment type="caution">
    <text evidence="2">The sequence shown here is derived from an EMBL/GenBank/DDBJ whole genome shotgun (WGS) entry which is preliminary data.</text>
</comment>
<name>A0A550CBL6_9AGAR</name>
<feature type="non-terminal residue" evidence="2">
    <location>
        <position position="295"/>
    </location>
</feature>
<dbReference type="Pfam" id="PF14214">
    <property type="entry name" value="Helitron_like_N"/>
    <property type="match status" value="1"/>
</dbReference>
<accession>A0A550CBL6</accession>
<evidence type="ECO:0000259" key="1">
    <source>
        <dbReference type="Pfam" id="PF14214"/>
    </source>
</evidence>
<dbReference type="InterPro" id="IPR025476">
    <property type="entry name" value="Helitron_helicase-like"/>
</dbReference>
<feature type="domain" description="Helitron helicase-like" evidence="1">
    <location>
        <begin position="91"/>
        <end position="295"/>
    </location>
</feature>